<proteinExistence type="predicted"/>
<dbReference type="AlphaFoldDB" id="A0A0F9QPJ7"/>
<gene>
    <name evidence="1" type="ORF">LCGC14_0694360</name>
</gene>
<dbReference type="EMBL" id="LAZR01001457">
    <property type="protein sequence ID" value="KKN44334.1"/>
    <property type="molecule type" value="Genomic_DNA"/>
</dbReference>
<sequence length="71" mass="8777">MNKEEFAQIFEKTVFIEHLTKKQQEEFYEVVKGLVLKRKVRKVLEQYHRFITWRGLTEDDYNKMLKGLELR</sequence>
<comment type="caution">
    <text evidence="1">The sequence shown here is derived from an EMBL/GenBank/DDBJ whole genome shotgun (WGS) entry which is preliminary data.</text>
</comment>
<reference evidence="1" key="1">
    <citation type="journal article" date="2015" name="Nature">
        <title>Complex archaea that bridge the gap between prokaryotes and eukaryotes.</title>
        <authorList>
            <person name="Spang A."/>
            <person name="Saw J.H."/>
            <person name="Jorgensen S.L."/>
            <person name="Zaremba-Niedzwiedzka K."/>
            <person name="Martijn J."/>
            <person name="Lind A.E."/>
            <person name="van Eijk R."/>
            <person name="Schleper C."/>
            <person name="Guy L."/>
            <person name="Ettema T.J."/>
        </authorList>
    </citation>
    <scope>NUCLEOTIDE SEQUENCE</scope>
</reference>
<protein>
    <submittedName>
        <fullName evidence="1">Uncharacterized protein</fullName>
    </submittedName>
</protein>
<organism evidence="1">
    <name type="scientific">marine sediment metagenome</name>
    <dbReference type="NCBI Taxonomy" id="412755"/>
    <lineage>
        <taxon>unclassified sequences</taxon>
        <taxon>metagenomes</taxon>
        <taxon>ecological metagenomes</taxon>
    </lineage>
</organism>
<accession>A0A0F9QPJ7</accession>
<name>A0A0F9QPJ7_9ZZZZ</name>
<evidence type="ECO:0000313" key="1">
    <source>
        <dbReference type="EMBL" id="KKN44334.1"/>
    </source>
</evidence>